<dbReference type="EMBL" id="BMCT01000001">
    <property type="protein sequence ID" value="GGF57704.1"/>
    <property type="molecule type" value="Genomic_DNA"/>
</dbReference>
<organism evidence="1 2">
    <name type="scientific">Azorhizobium oxalatiphilum</name>
    <dbReference type="NCBI Taxonomy" id="980631"/>
    <lineage>
        <taxon>Bacteria</taxon>
        <taxon>Pseudomonadati</taxon>
        <taxon>Pseudomonadota</taxon>
        <taxon>Alphaproteobacteria</taxon>
        <taxon>Hyphomicrobiales</taxon>
        <taxon>Xanthobacteraceae</taxon>
        <taxon>Azorhizobium</taxon>
    </lineage>
</organism>
<dbReference type="PANTHER" id="PTHR35564:SF4">
    <property type="entry name" value="CYTOPLASMIC PROTEIN"/>
    <property type="match status" value="1"/>
</dbReference>
<dbReference type="InterPro" id="IPR010732">
    <property type="entry name" value="T6SS_TssG-like"/>
</dbReference>
<evidence type="ECO:0008006" key="3">
    <source>
        <dbReference type="Google" id="ProtNLM"/>
    </source>
</evidence>
<dbReference type="NCBIfam" id="TIGR03347">
    <property type="entry name" value="VI_chp_1"/>
    <property type="match status" value="1"/>
</dbReference>
<evidence type="ECO:0000313" key="1">
    <source>
        <dbReference type="EMBL" id="GGF57704.1"/>
    </source>
</evidence>
<dbReference type="Proteomes" id="UP000606044">
    <property type="component" value="Unassembled WGS sequence"/>
</dbReference>
<keyword evidence="2" id="KW-1185">Reference proteome</keyword>
<accession>A0A917BT25</accession>
<dbReference type="PANTHER" id="PTHR35564">
    <property type="match status" value="1"/>
</dbReference>
<protein>
    <recommendedName>
        <fullName evidence="3">Type VI secretion system protein ImpH</fullName>
    </recommendedName>
</protein>
<sequence length="363" mass="39167">MIDALLRAPHSFDLAQAVRVVESVARLNRRGGRPDLSAEEAELASELPERDAGEDFGFWAAGSARFVSDTNLRYPGAAITHARQRSPGEPVELTVSTFGLIGPLGVLPYAYTTHANEGVRQRDEGMRAFIDIFNHRAVSLFCRASAKYRIALAHEGSRHDYPDFFTVGLKSLTGLGSPKLENRLAIPDDLVLHNAGLFASQTRSLAALETLLSNELGQAVRVEPFTGGWVDVPPAEQTRLGGADHLEGQHAHLNSSAMLGGRAWVAQHHFRIHVGPADRADLLDLLPGAPRAELIRDLVQLFCGLEFTFDINVLVKAASVPAARLSTGEHDVGGARLGQLAWVLSAPSPVDRNDATFSIGSLD</sequence>
<proteinExistence type="predicted"/>
<dbReference type="AlphaFoldDB" id="A0A917BT25"/>
<name>A0A917BT25_9HYPH</name>
<gene>
    <name evidence="1" type="ORF">GCM10007301_16760</name>
</gene>
<reference evidence="1" key="1">
    <citation type="journal article" date="2014" name="Int. J. Syst. Evol. Microbiol.">
        <title>Complete genome sequence of Corynebacterium casei LMG S-19264T (=DSM 44701T), isolated from a smear-ripened cheese.</title>
        <authorList>
            <consortium name="US DOE Joint Genome Institute (JGI-PGF)"/>
            <person name="Walter F."/>
            <person name="Albersmeier A."/>
            <person name="Kalinowski J."/>
            <person name="Ruckert C."/>
        </authorList>
    </citation>
    <scope>NUCLEOTIDE SEQUENCE</scope>
    <source>
        <strain evidence="1">CCM 7897</strain>
    </source>
</reference>
<comment type="caution">
    <text evidence="1">The sequence shown here is derived from an EMBL/GenBank/DDBJ whole genome shotgun (WGS) entry which is preliminary data.</text>
</comment>
<dbReference type="Pfam" id="PF06996">
    <property type="entry name" value="T6SS_TssG"/>
    <property type="match status" value="1"/>
</dbReference>
<reference evidence="1" key="2">
    <citation type="submission" date="2020-09" db="EMBL/GenBank/DDBJ databases">
        <authorList>
            <person name="Sun Q."/>
            <person name="Sedlacek I."/>
        </authorList>
    </citation>
    <scope>NUCLEOTIDE SEQUENCE</scope>
    <source>
        <strain evidence="1">CCM 7897</strain>
    </source>
</reference>
<evidence type="ECO:0000313" key="2">
    <source>
        <dbReference type="Proteomes" id="UP000606044"/>
    </source>
</evidence>